<dbReference type="GO" id="GO:0003676">
    <property type="term" value="F:nucleic acid binding"/>
    <property type="evidence" value="ECO:0007669"/>
    <property type="project" value="InterPro"/>
</dbReference>
<dbReference type="AlphaFoldDB" id="A0AAN8UZ74"/>
<feature type="domain" description="RNase H type-1" evidence="1">
    <location>
        <begin position="17"/>
        <end position="101"/>
    </location>
</feature>
<accession>A0AAN8UZ74</accession>
<dbReference type="InterPro" id="IPR012337">
    <property type="entry name" value="RNaseH-like_sf"/>
</dbReference>
<gene>
    <name evidence="2" type="ORF">RJ641_012441</name>
</gene>
<dbReference type="Proteomes" id="UP001370490">
    <property type="component" value="Unassembled WGS sequence"/>
</dbReference>
<evidence type="ECO:0000313" key="2">
    <source>
        <dbReference type="EMBL" id="KAK6921934.1"/>
    </source>
</evidence>
<reference evidence="2 3" key="1">
    <citation type="submission" date="2023-12" db="EMBL/GenBank/DDBJ databases">
        <title>A high-quality genome assembly for Dillenia turbinata (Dilleniales).</title>
        <authorList>
            <person name="Chanderbali A."/>
        </authorList>
    </citation>
    <scope>NUCLEOTIDE SEQUENCE [LARGE SCALE GENOMIC DNA]</scope>
    <source>
        <strain evidence="2">LSX21</strain>
        <tissue evidence="2">Leaf</tissue>
    </source>
</reference>
<comment type="caution">
    <text evidence="2">The sequence shown here is derived from an EMBL/GenBank/DDBJ whole genome shotgun (WGS) entry which is preliminary data.</text>
</comment>
<dbReference type="SUPFAM" id="SSF53098">
    <property type="entry name" value="Ribonuclease H-like"/>
    <property type="match status" value="1"/>
</dbReference>
<evidence type="ECO:0000313" key="3">
    <source>
        <dbReference type="Proteomes" id="UP001370490"/>
    </source>
</evidence>
<dbReference type="PANTHER" id="PTHR47723:SF19">
    <property type="entry name" value="POLYNUCLEOTIDYL TRANSFERASE, RIBONUCLEASE H-LIKE SUPERFAMILY PROTEIN"/>
    <property type="match status" value="1"/>
</dbReference>
<dbReference type="InterPro" id="IPR036397">
    <property type="entry name" value="RNaseH_sf"/>
</dbReference>
<proteinExistence type="predicted"/>
<dbReference type="InterPro" id="IPR002156">
    <property type="entry name" value="RNaseH_domain"/>
</dbReference>
<dbReference type="PANTHER" id="PTHR47723">
    <property type="entry name" value="OS05G0353850 PROTEIN"/>
    <property type="match status" value="1"/>
</dbReference>
<dbReference type="EMBL" id="JBAMMX010000019">
    <property type="protein sequence ID" value="KAK6921934.1"/>
    <property type="molecule type" value="Genomic_DNA"/>
</dbReference>
<sequence>MEVQRQLAAWFLDECGQNKRDTAELWALREGLSIAKRKKFGNLIIESDSLVLVKAINEGVGANQRWRNMISECKILLKELGASKINHIFRNTNMCTDKLAEIGKSAAAGAHEEVNPPVAIRGLLQADASGVSFFRRKRVAA</sequence>
<dbReference type="Pfam" id="PF13456">
    <property type="entry name" value="RVT_3"/>
    <property type="match status" value="1"/>
</dbReference>
<dbReference type="InterPro" id="IPR053151">
    <property type="entry name" value="RNase_H-like"/>
</dbReference>
<protein>
    <submittedName>
        <fullName evidence="2">Ribonuclease H domain</fullName>
    </submittedName>
</protein>
<evidence type="ECO:0000259" key="1">
    <source>
        <dbReference type="Pfam" id="PF13456"/>
    </source>
</evidence>
<dbReference type="GO" id="GO:0004523">
    <property type="term" value="F:RNA-DNA hybrid ribonuclease activity"/>
    <property type="evidence" value="ECO:0007669"/>
    <property type="project" value="InterPro"/>
</dbReference>
<name>A0AAN8UZ74_9MAGN</name>
<dbReference type="InterPro" id="IPR044730">
    <property type="entry name" value="RNase_H-like_dom_plant"/>
</dbReference>
<organism evidence="2 3">
    <name type="scientific">Dillenia turbinata</name>
    <dbReference type="NCBI Taxonomy" id="194707"/>
    <lineage>
        <taxon>Eukaryota</taxon>
        <taxon>Viridiplantae</taxon>
        <taxon>Streptophyta</taxon>
        <taxon>Embryophyta</taxon>
        <taxon>Tracheophyta</taxon>
        <taxon>Spermatophyta</taxon>
        <taxon>Magnoliopsida</taxon>
        <taxon>eudicotyledons</taxon>
        <taxon>Gunneridae</taxon>
        <taxon>Pentapetalae</taxon>
        <taxon>Dilleniales</taxon>
        <taxon>Dilleniaceae</taxon>
        <taxon>Dillenia</taxon>
    </lineage>
</organism>
<keyword evidence="3" id="KW-1185">Reference proteome</keyword>
<dbReference type="CDD" id="cd06222">
    <property type="entry name" value="RNase_H_like"/>
    <property type="match status" value="1"/>
</dbReference>
<dbReference type="Gene3D" id="3.30.420.10">
    <property type="entry name" value="Ribonuclease H-like superfamily/Ribonuclease H"/>
    <property type="match status" value="1"/>
</dbReference>